<dbReference type="EMBL" id="LR797247">
    <property type="protein sequence ID" value="CAB4195251.1"/>
    <property type="molecule type" value="Genomic_DNA"/>
</dbReference>
<evidence type="ECO:0000313" key="1">
    <source>
        <dbReference type="EMBL" id="CAB4195251.1"/>
    </source>
</evidence>
<accession>A0A6J5S975</accession>
<dbReference type="EMBL" id="LR797504">
    <property type="protein sequence ID" value="CAB4221604.1"/>
    <property type="molecule type" value="Genomic_DNA"/>
</dbReference>
<name>A0A6J5S975_9CAUD</name>
<dbReference type="EMBL" id="LR797360">
    <property type="protein sequence ID" value="CAB4205546.1"/>
    <property type="molecule type" value="Genomic_DNA"/>
</dbReference>
<organism evidence="2">
    <name type="scientific">uncultured Caudovirales phage</name>
    <dbReference type="NCBI Taxonomy" id="2100421"/>
    <lineage>
        <taxon>Viruses</taxon>
        <taxon>Duplodnaviria</taxon>
        <taxon>Heunggongvirae</taxon>
        <taxon>Uroviricota</taxon>
        <taxon>Caudoviricetes</taxon>
        <taxon>Peduoviridae</taxon>
        <taxon>Maltschvirus</taxon>
        <taxon>Maltschvirus maltsch</taxon>
    </lineage>
</organism>
<gene>
    <name evidence="1" type="ORF">UFOVP1286_8</name>
    <name evidence="2" type="ORF">UFOVP1407_38</name>
    <name evidence="3" type="ORF">UFOVP1640_5</name>
</gene>
<protein>
    <submittedName>
        <fullName evidence="2">Uncharacterized protein</fullName>
    </submittedName>
</protein>
<evidence type="ECO:0000313" key="3">
    <source>
        <dbReference type="EMBL" id="CAB4221604.1"/>
    </source>
</evidence>
<reference evidence="2" key="1">
    <citation type="submission" date="2020-05" db="EMBL/GenBank/DDBJ databases">
        <authorList>
            <person name="Chiriac C."/>
            <person name="Salcher M."/>
            <person name="Ghai R."/>
            <person name="Kavagutti S V."/>
        </authorList>
    </citation>
    <scope>NUCLEOTIDE SEQUENCE</scope>
</reference>
<proteinExistence type="predicted"/>
<evidence type="ECO:0000313" key="2">
    <source>
        <dbReference type="EMBL" id="CAB4205546.1"/>
    </source>
</evidence>
<sequence>MPIKSKAQQGAMYAAAAGKSTLGIPKKVGKEFVKSGLASKNLPNKVQKRAAGRGR</sequence>